<dbReference type="InterPro" id="IPR032576">
    <property type="entry name" value="DUF4921"/>
</dbReference>
<dbReference type="Proteomes" id="UP000326711">
    <property type="component" value="Chromosome"/>
</dbReference>
<dbReference type="InterPro" id="IPR036265">
    <property type="entry name" value="HIT-like_sf"/>
</dbReference>
<accession>A0A5J6Z9J7</accession>
<feature type="compositionally biased region" description="Basic and acidic residues" evidence="1">
    <location>
        <begin position="1"/>
        <end position="18"/>
    </location>
</feature>
<dbReference type="Pfam" id="PF16268">
    <property type="entry name" value="DUF4921"/>
    <property type="match status" value="1"/>
</dbReference>
<keyword evidence="4" id="KW-1185">Reference proteome</keyword>
<dbReference type="PANTHER" id="PTHR42763">
    <property type="entry name" value="ADP-GLUCOSE PHOSPHORYLASE"/>
    <property type="match status" value="1"/>
</dbReference>
<feature type="region of interest" description="Disordered" evidence="1">
    <location>
        <begin position="1"/>
        <end position="20"/>
    </location>
</feature>
<sequence length="495" mass="55432">MQDECPHGRKGVPDRREGGSLLRTSLATCPLPQRPKNTIKLAPVIGSSSHLPAPVPPLTTLPDGTIKQVNPFTGTEVWTVPGRGNRPLAEHHVDATEIDNPETATAFGNDRKLDTPPEKSRLIIDEDGEARILRGVLASKLDDTEPLFRRVANLFEILTYDYWALNYGHTMNPAAARHMVEYLSEEQGRDHVEKILRTKLAASDVSQEEIDELFTEENRAQTLNEKSGSLFAGGHDVIIARNHYVPGATTTDQIAGSGTLSWQDHRHFIAFTVDSMDQLYRSNRYARYVAVFQNWLEPAGASFEHLHKQLVAIDEHGLQNEVEIAQVRNNPNMYNEWAVDYAARHNLVIAENEHAIAFAGFGHRWPTLEVFSKSATTEPWLMSAEERDGVADLVHACHIAGGPHMPCNEEWLHRPLDVDVPMPWRIVIKWRVSTLAGFEGGTKIFINTVSPRNLAQRVLNTLTEAREEGRLAPGIKLGEECEFKPNSLKYNPAIR</sequence>
<evidence type="ECO:0000313" key="4">
    <source>
        <dbReference type="Proteomes" id="UP000326711"/>
    </source>
</evidence>
<dbReference type="EMBL" id="CP045032">
    <property type="protein sequence ID" value="QFQ02207.1"/>
    <property type="molecule type" value="Genomic_DNA"/>
</dbReference>
<evidence type="ECO:0000259" key="2">
    <source>
        <dbReference type="Pfam" id="PF16268"/>
    </source>
</evidence>
<evidence type="ECO:0000313" key="3">
    <source>
        <dbReference type="EMBL" id="QFQ02207.1"/>
    </source>
</evidence>
<gene>
    <name evidence="3" type="ORF">CUROG_04140</name>
</gene>
<dbReference type="PANTHER" id="PTHR42763:SF2">
    <property type="entry name" value="ADP-GLUCOSE PHOSPHORYLASE"/>
    <property type="match status" value="1"/>
</dbReference>
<organism evidence="3 4">
    <name type="scientific">Corynebacterium urogenitale</name>
    <dbReference type="NCBI Taxonomy" id="2487892"/>
    <lineage>
        <taxon>Bacteria</taxon>
        <taxon>Bacillati</taxon>
        <taxon>Actinomycetota</taxon>
        <taxon>Actinomycetes</taxon>
        <taxon>Mycobacteriales</taxon>
        <taxon>Corynebacteriaceae</taxon>
        <taxon>Corynebacterium</taxon>
    </lineage>
</organism>
<protein>
    <recommendedName>
        <fullName evidence="2">DUF4921 domain-containing protein</fullName>
    </recommendedName>
</protein>
<reference evidence="4" key="1">
    <citation type="submission" date="2019-10" db="EMBL/GenBank/DDBJ databases">
        <title>Complete genome sequence of Corynebacterium urogenitalis DSM 108747, isolated from the genital tract of a cow.</title>
        <authorList>
            <person name="Ruckert C."/>
            <person name="Ballas P."/>
            <person name="Wagener K."/>
            <person name="Drillich M."/>
            <person name="Kaempfer P."/>
            <person name="Busse H.-J."/>
            <person name="Ehling-Schulz M."/>
        </authorList>
    </citation>
    <scope>NUCLEOTIDE SEQUENCE [LARGE SCALE GENOMIC DNA]</scope>
    <source>
        <strain evidence="4">LMM 1652</strain>
    </source>
</reference>
<dbReference type="KEGG" id="cuo:CUROG_04140"/>
<dbReference type="InterPro" id="IPR053177">
    <property type="entry name" value="ADP-glucose_phosphorylase"/>
</dbReference>
<proteinExistence type="predicted"/>
<name>A0A5J6Z9J7_9CORY</name>
<dbReference type="Gene3D" id="3.30.428.10">
    <property type="entry name" value="HIT-like"/>
    <property type="match status" value="2"/>
</dbReference>
<evidence type="ECO:0000256" key="1">
    <source>
        <dbReference type="SAM" id="MobiDB-lite"/>
    </source>
</evidence>
<feature type="domain" description="DUF4921" evidence="2">
    <location>
        <begin position="61"/>
        <end position="490"/>
    </location>
</feature>
<dbReference type="SUPFAM" id="SSF54197">
    <property type="entry name" value="HIT-like"/>
    <property type="match status" value="1"/>
</dbReference>
<dbReference type="AlphaFoldDB" id="A0A5J6Z9J7"/>